<accession>A0A376GX37</accession>
<proteinExistence type="predicted"/>
<dbReference type="PROSITE" id="PS51186">
    <property type="entry name" value="GNAT"/>
    <property type="match status" value="1"/>
</dbReference>
<dbReference type="AlphaFoldDB" id="A0A376GX37"/>
<dbReference type="Proteomes" id="UP001241571">
    <property type="component" value="Unassembled WGS sequence"/>
</dbReference>
<dbReference type="InterPro" id="IPR000182">
    <property type="entry name" value="GNAT_dom"/>
</dbReference>
<dbReference type="PANTHER" id="PTHR43792:SF1">
    <property type="entry name" value="N-ACETYLTRANSFERASE DOMAIN-CONTAINING PROTEIN"/>
    <property type="match status" value="1"/>
</dbReference>
<dbReference type="CDD" id="cd04301">
    <property type="entry name" value="NAT_SF"/>
    <property type="match status" value="1"/>
</dbReference>
<dbReference type="SUPFAM" id="SSF55729">
    <property type="entry name" value="Acyl-CoA N-acyltransferases (Nat)"/>
    <property type="match status" value="1"/>
</dbReference>
<dbReference type="EMBL" id="JARPZN010000011">
    <property type="protein sequence ID" value="MDT2691205.1"/>
    <property type="molecule type" value="Genomic_DNA"/>
</dbReference>
<dbReference type="Proteomes" id="UP000254807">
    <property type="component" value="Unassembled WGS sequence"/>
</dbReference>
<dbReference type="EMBL" id="JASUBT010000005">
    <property type="protein sequence ID" value="MDL4935724.1"/>
    <property type="molecule type" value="Genomic_DNA"/>
</dbReference>
<sequence>MYFCTPRCFIRDFRIEDIPTVMTYRNDLEWMKYQGFKNMEKAAYIKELLHTKSFSEGKNLAVVHTLDERLIGDIYLKNEADFFWIGYTIHPHESQKGYGSEVIQATIQWLFDQGVQSVKAEVAPGNLASIKLLEKLNFSLVKTEEDALYQLHRLDYPQQKNRIKQEQ</sequence>
<dbReference type="EMBL" id="UFYW01000001">
    <property type="protein sequence ID" value="STD82543.1"/>
    <property type="molecule type" value="Genomic_DNA"/>
</dbReference>
<evidence type="ECO:0000313" key="2">
    <source>
        <dbReference type="EMBL" id="MDL4935724.1"/>
    </source>
</evidence>
<reference evidence="3" key="2">
    <citation type="submission" date="2023-03" db="EMBL/GenBank/DDBJ databases">
        <authorList>
            <person name="Shen W."/>
            <person name="Cai J."/>
        </authorList>
    </citation>
    <scope>NUCLEOTIDE SEQUENCE</scope>
    <source>
        <strain evidence="3">K69-2</strain>
    </source>
</reference>
<evidence type="ECO:0000313" key="3">
    <source>
        <dbReference type="EMBL" id="MDT2691205.1"/>
    </source>
</evidence>
<gene>
    <name evidence="4" type="ORF">NCTC12360_00972</name>
    <name evidence="3" type="ORF">P7E30_13590</name>
    <name evidence="2" type="ORF">QRX88_08365</name>
</gene>
<evidence type="ECO:0000313" key="5">
    <source>
        <dbReference type="Proteomes" id="UP000254807"/>
    </source>
</evidence>
<keyword evidence="4" id="KW-0808">Transferase</keyword>
<dbReference type="RefSeq" id="WP_228073945.1">
    <property type="nucleotide sequence ID" value="NZ_CAJSZC010000003.1"/>
</dbReference>
<evidence type="ECO:0000313" key="6">
    <source>
        <dbReference type="Proteomes" id="UP001241571"/>
    </source>
</evidence>
<dbReference type="Pfam" id="PF13302">
    <property type="entry name" value="Acetyltransf_3"/>
    <property type="match status" value="1"/>
</dbReference>
<evidence type="ECO:0000259" key="1">
    <source>
        <dbReference type="PROSITE" id="PS51186"/>
    </source>
</evidence>
<reference evidence="2 6" key="3">
    <citation type="submission" date="2023-06" db="EMBL/GenBank/DDBJ databases">
        <title>Acute promotion of culturable opportunistic pathogens and persistent increase of antibiotic resistance following antibiotic exposure in mouse gut microbiota.</title>
        <authorList>
            <person name="Li L."/>
            <person name="Wang B."/>
            <person name="Sun Y."/>
            <person name="Wang M."/>
            <person name="Xu H."/>
        </authorList>
    </citation>
    <scope>NUCLEOTIDE SEQUENCE [LARGE SCALE GENOMIC DNA]</scope>
    <source>
        <strain evidence="2 6">CRI2_2</strain>
    </source>
</reference>
<organism evidence="4 5">
    <name type="scientific">Enterococcus gallinarum</name>
    <dbReference type="NCBI Taxonomy" id="1353"/>
    <lineage>
        <taxon>Bacteria</taxon>
        <taxon>Bacillati</taxon>
        <taxon>Bacillota</taxon>
        <taxon>Bacilli</taxon>
        <taxon>Lactobacillales</taxon>
        <taxon>Enterococcaceae</taxon>
        <taxon>Enterococcus</taxon>
    </lineage>
</organism>
<dbReference type="Proteomes" id="UP001183682">
    <property type="component" value="Unassembled WGS sequence"/>
</dbReference>
<evidence type="ECO:0000313" key="4">
    <source>
        <dbReference type="EMBL" id="STD82543.1"/>
    </source>
</evidence>
<protein>
    <submittedName>
        <fullName evidence="4">Acetyltransferase (GNAT) family</fullName>
    </submittedName>
    <submittedName>
        <fullName evidence="2">GNAT family N-acetyltransferase</fullName>
    </submittedName>
</protein>
<dbReference type="PANTHER" id="PTHR43792">
    <property type="entry name" value="GNAT FAMILY, PUTATIVE (AFU_ORTHOLOGUE AFUA_3G00765)-RELATED-RELATED"/>
    <property type="match status" value="1"/>
</dbReference>
<keyword evidence="5" id="KW-1185">Reference proteome</keyword>
<dbReference type="GO" id="GO:0016747">
    <property type="term" value="F:acyltransferase activity, transferring groups other than amino-acyl groups"/>
    <property type="evidence" value="ECO:0007669"/>
    <property type="project" value="InterPro"/>
</dbReference>
<dbReference type="Gene3D" id="3.40.630.30">
    <property type="match status" value="1"/>
</dbReference>
<dbReference type="InterPro" id="IPR051531">
    <property type="entry name" value="N-acetyltransferase"/>
</dbReference>
<feature type="domain" description="N-acetyltransferase" evidence="1">
    <location>
        <begin position="8"/>
        <end position="163"/>
    </location>
</feature>
<dbReference type="InterPro" id="IPR016181">
    <property type="entry name" value="Acyl_CoA_acyltransferase"/>
</dbReference>
<name>A0A376GX37_ENTGA</name>
<reference evidence="4 5" key="1">
    <citation type="submission" date="2018-06" db="EMBL/GenBank/DDBJ databases">
        <authorList>
            <consortium name="Pathogen Informatics"/>
            <person name="Doyle S."/>
        </authorList>
    </citation>
    <scope>NUCLEOTIDE SEQUENCE [LARGE SCALE GENOMIC DNA]</scope>
    <source>
        <strain evidence="4 5">NCTC12360</strain>
    </source>
</reference>